<name>A0A1E3W6S8_9HYPH</name>
<gene>
    <name evidence="1" type="ORF">AUC71_03125</name>
</gene>
<dbReference type="Pfam" id="PF04860">
    <property type="entry name" value="Phage_portal"/>
    <property type="match status" value="1"/>
</dbReference>
<reference evidence="1 2" key="1">
    <citation type="journal article" date="2016" name="Environ. Microbiol.">
        <title>New Methyloceanibacter diversity from North Sea sediments includes methanotroph containing solely the soluble methane monooxygenase.</title>
        <authorList>
            <person name="Vekeman B."/>
            <person name="Kerckhof F.M."/>
            <person name="Cremers G."/>
            <person name="de Vos P."/>
            <person name="Vandamme P."/>
            <person name="Boon N."/>
            <person name="Op den Camp H.J."/>
            <person name="Heylen K."/>
        </authorList>
    </citation>
    <scope>NUCLEOTIDE SEQUENCE [LARGE SCALE GENOMIC DNA]</scope>
    <source>
        <strain evidence="1 2">R-67177</strain>
    </source>
</reference>
<sequence length="354" mass="37603">MKLNFWPFKKLERRASASGFTSEIIAAREAYISGRSGLGELTGCAQSCVSMWESGLSLADVAGTDLLDRRTMALIARSLALRGEFVGLIRDDELVPASDWDLSTRNGKPVAYRLSVSEAGGGRTQTALAPEILHVRIGSDPSAPWFGSSPLKRSSLTAGLLHAIEAALAETYELAPLGSLIVPMPEQPDTDNSALGRSFRGQRGRVLLRESVNVGAAGGPSPSTDWRPSDLSPDISKSMTKESWTAARDSVALCFGVLPTLFDSQNATGPAIREAERHLGVWQLQPIAAIIAEEATAKLGATVEIDVLRPLQAYDAGGRARAVGTVIEAMARAKESGLAPGDLGAALRLVDWQQ</sequence>
<evidence type="ECO:0008006" key="3">
    <source>
        <dbReference type="Google" id="ProtNLM"/>
    </source>
</evidence>
<dbReference type="AlphaFoldDB" id="A0A1E3W6S8"/>
<protein>
    <recommendedName>
        <fullName evidence="3">Phage portal protein</fullName>
    </recommendedName>
</protein>
<comment type="caution">
    <text evidence="1">The sequence shown here is derived from an EMBL/GenBank/DDBJ whole genome shotgun (WGS) entry which is preliminary data.</text>
</comment>
<dbReference type="Proteomes" id="UP000095042">
    <property type="component" value="Unassembled WGS sequence"/>
</dbReference>
<evidence type="ECO:0000313" key="2">
    <source>
        <dbReference type="Proteomes" id="UP000095042"/>
    </source>
</evidence>
<keyword evidence="2" id="KW-1185">Reference proteome</keyword>
<proteinExistence type="predicted"/>
<organism evidence="1 2">
    <name type="scientific">Methyloceanibacter marginalis</name>
    <dbReference type="NCBI Taxonomy" id="1774971"/>
    <lineage>
        <taxon>Bacteria</taxon>
        <taxon>Pseudomonadati</taxon>
        <taxon>Pseudomonadota</taxon>
        <taxon>Alphaproteobacteria</taxon>
        <taxon>Hyphomicrobiales</taxon>
        <taxon>Hyphomicrobiaceae</taxon>
        <taxon>Methyloceanibacter</taxon>
    </lineage>
</organism>
<evidence type="ECO:0000313" key="1">
    <source>
        <dbReference type="EMBL" id="ODS01545.1"/>
    </source>
</evidence>
<dbReference type="OrthoDB" id="7605001at2"/>
<dbReference type="EMBL" id="LPWD01000426">
    <property type="protein sequence ID" value="ODS01545.1"/>
    <property type="molecule type" value="Genomic_DNA"/>
</dbReference>
<accession>A0A1E3W6S8</accession>
<dbReference type="RefSeq" id="WP_069624844.1">
    <property type="nucleotide sequence ID" value="NZ_LPWD01000426.1"/>
</dbReference>
<dbReference type="InterPro" id="IPR006944">
    <property type="entry name" value="Phage/GTA_portal"/>
</dbReference>